<feature type="domain" description="DUF8132" evidence="2">
    <location>
        <begin position="2"/>
        <end position="70"/>
    </location>
</feature>
<keyword evidence="1" id="KW-0472">Membrane</keyword>
<feature type="transmembrane region" description="Helical" evidence="1">
    <location>
        <begin position="39"/>
        <end position="59"/>
    </location>
</feature>
<proteinExistence type="predicted"/>
<protein>
    <recommendedName>
        <fullName evidence="2">DUF8132 domain-containing protein</fullName>
    </recommendedName>
</protein>
<dbReference type="Proteomes" id="UP001596201">
    <property type="component" value="Unassembled WGS sequence"/>
</dbReference>
<organism evidence="3 4">
    <name type="scientific">Salinirubrum litoreum</name>
    <dbReference type="NCBI Taxonomy" id="1126234"/>
    <lineage>
        <taxon>Archaea</taxon>
        <taxon>Methanobacteriati</taxon>
        <taxon>Methanobacteriota</taxon>
        <taxon>Stenosarchaea group</taxon>
        <taxon>Halobacteria</taxon>
        <taxon>Halobacteriales</taxon>
        <taxon>Haloferacaceae</taxon>
        <taxon>Salinirubrum</taxon>
    </lineage>
</organism>
<evidence type="ECO:0000313" key="3">
    <source>
        <dbReference type="EMBL" id="MFC5365786.1"/>
    </source>
</evidence>
<reference evidence="3 4" key="1">
    <citation type="journal article" date="2019" name="Int. J. Syst. Evol. Microbiol.">
        <title>The Global Catalogue of Microorganisms (GCM) 10K type strain sequencing project: providing services to taxonomists for standard genome sequencing and annotation.</title>
        <authorList>
            <consortium name="The Broad Institute Genomics Platform"/>
            <consortium name="The Broad Institute Genome Sequencing Center for Infectious Disease"/>
            <person name="Wu L."/>
            <person name="Ma J."/>
        </authorList>
    </citation>
    <scope>NUCLEOTIDE SEQUENCE [LARGE SCALE GENOMIC DNA]</scope>
    <source>
        <strain evidence="3 4">CGMCC 1.12237</strain>
    </source>
</reference>
<name>A0ABD5R7G7_9EURY</name>
<comment type="caution">
    <text evidence="3">The sequence shown here is derived from an EMBL/GenBank/DDBJ whole genome shotgun (WGS) entry which is preliminary data.</text>
</comment>
<dbReference type="AlphaFoldDB" id="A0ABD5R7G7"/>
<keyword evidence="1" id="KW-0812">Transmembrane</keyword>
<dbReference type="EMBL" id="JBHSKX010000001">
    <property type="protein sequence ID" value="MFC5365786.1"/>
    <property type="molecule type" value="Genomic_DNA"/>
</dbReference>
<accession>A0ABD5R7G7</accession>
<evidence type="ECO:0000313" key="4">
    <source>
        <dbReference type="Proteomes" id="UP001596201"/>
    </source>
</evidence>
<feature type="transmembrane region" description="Helical" evidence="1">
    <location>
        <begin position="7"/>
        <end position="27"/>
    </location>
</feature>
<dbReference type="RefSeq" id="WP_227228925.1">
    <property type="nucleotide sequence ID" value="NZ_JAJCVJ010000001.1"/>
</dbReference>
<keyword evidence="1" id="KW-1133">Transmembrane helix</keyword>
<dbReference type="Pfam" id="PF26453">
    <property type="entry name" value="DUF8132"/>
    <property type="match status" value="1"/>
</dbReference>
<evidence type="ECO:0000259" key="2">
    <source>
        <dbReference type="Pfam" id="PF26453"/>
    </source>
</evidence>
<dbReference type="InterPro" id="IPR058445">
    <property type="entry name" value="DUF8132"/>
</dbReference>
<gene>
    <name evidence="3" type="ORF">ACFPJ5_02470</name>
</gene>
<keyword evidence="4" id="KW-1185">Reference proteome</keyword>
<evidence type="ECO:0000256" key="1">
    <source>
        <dbReference type="SAM" id="Phobius"/>
    </source>
</evidence>
<sequence>MKITSLFFGLVTVVGLSITLGSGYLIVRGPFLGGAALEPVPLLGTLGVFVVGIIVLTWGMTKFAGVGARV</sequence>